<dbReference type="InterPro" id="IPR045864">
    <property type="entry name" value="aa-tRNA-synth_II/BPL/LPL"/>
</dbReference>
<protein>
    <submittedName>
        <fullName evidence="2">Biotin/lipoate A/B protein ligase</fullName>
    </submittedName>
</protein>
<accession>A0A077F8P3</accession>
<dbReference type="GO" id="GO:0016874">
    <property type="term" value="F:ligase activity"/>
    <property type="evidence" value="ECO:0007669"/>
    <property type="project" value="UniProtKB-KW"/>
</dbReference>
<evidence type="ECO:0000313" key="2">
    <source>
        <dbReference type="EMBL" id="AIL61763.1"/>
    </source>
</evidence>
<dbReference type="EMBL" id="CP009048">
    <property type="protein sequence ID" value="AIL61763.1"/>
    <property type="molecule type" value="Genomic_DNA"/>
</dbReference>
<name>A0A077F8P3_9PSED</name>
<dbReference type="Gene3D" id="3.30.930.10">
    <property type="entry name" value="Bira Bifunctional Protein, Domain 2"/>
    <property type="match status" value="1"/>
</dbReference>
<dbReference type="eggNOG" id="COG0095">
    <property type="taxonomic scope" value="Bacteria"/>
</dbReference>
<dbReference type="AlphaFoldDB" id="A0A077F8P3"/>
<dbReference type="SUPFAM" id="SSF55681">
    <property type="entry name" value="Class II aaRS and biotin synthetases"/>
    <property type="match status" value="1"/>
</dbReference>
<dbReference type="RefSeq" id="WP_051939354.1">
    <property type="nucleotide sequence ID" value="NZ_CP009048.1"/>
</dbReference>
<feature type="domain" description="BPL/LPL catalytic" evidence="1">
    <location>
        <begin position="12"/>
        <end position="182"/>
    </location>
</feature>
<gene>
    <name evidence="2" type="ORF">PSAKL28_25650</name>
</gene>
<dbReference type="OrthoDB" id="9178967at2"/>
<dbReference type="Proteomes" id="UP000028931">
    <property type="component" value="Chromosome"/>
</dbReference>
<sequence>MNRQITRIQCAIAEQQWIDQRLAEGLDAPALALIDYRQPCVIYGRRGGDALASRQRAAALGYQVQQRRSGGGAVLAGPWMLGVNLLLPSTSPFAALNPLEAFRWFGDMWRQALDGIGTPLVLATPETFHRHQPLVQEGALDWVCFAGISHGELLDAQGRKVLGLAQSRGRWGALLSAGLLIGPTPWEQLEYIHTGQRPDASLIHRVTAPFAPDFNAPNRQRLSERLCRQLQPALTGQ</sequence>
<dbReference type="KEGG" id="palk:PSAKL28_25650"/>
<organism evidence="2 3">
    <name type="scientific">Pseudomonas alkylphenolica</name>
    <dbReference type="NCBI Taxonomy" id="237609"/>
    <lineage>
        <taxon>Bacteria</taxon>
        <taxon>Pseudomonadati</taxon>
        <taxon>Pseudomonadota</taxon>
        <taxon>Gammaproteobacteria</taxon>
        <taxon>Pseudomonadales</taxon>
        <taxon>Pseudomonadaceae</taxon>
        <taxon>Pseudomonas</taxon>
    </lineage>
</organism>
<proteinExistence type="predicted"/>
<keyword evidence="2" id="KW-0436">Ligase</keyword>
<dbReference type="Pfam" id="PF21948">
    <property type="entry name" value="LplA-B_cat"/>
    <property type="match status" value="1"/>
</dbReference>
<reference evidence="2 3" key="1">
    <citation type="submission" date="2014-07" db="EMBL/GenBank/DDBJ databases">
        <authorList>
            <person name="Lee K."/>
            <person name="Lim J.Y."/>
            <person name="Hwang I."/>
        </authorList>
    </citation>
    <scope>NUCLEOTIDE SEQUENCE [LARGE SCALE GENOMIC DNA]</scope>
    <source>
        <strain evidence="2 3">KL28</strain>
    </source>
</reference>
<dbReference type="InterPro" id="IPR004143">
    <property type="entry name" value="BPL_LPL_catalytic"/>
</dbReference>
<evidence type="ECO:0000259" key="1">
    <source>
        <dbReference type="Pfam" id="PF21948"/>
    </source>
</evidence>
<evidence type="ECO:0000313" key="3">
    <source>
        <dbReference type="Proteomes" id="UP000028931"/>
    </source>
</evidence>
<dbReference type="HOGENOM" id="CLU_099446_0_0_6"/>